<dbReference type="Gene3D" id="2.10.220.10">
    <property type="entry name" value="Hormone Receptor, Insulin-like Growth Factor Receptor 1, Chain A, domain 2"/>
    <property type="match status" value="1"/>
</dbReference>
<feature type="non-terminal residue" evidence="1">
    <location>
        <position position="1"/>
    </location>
</feature>
<dbReference type="InterPro" id="IPR052798">
    <property type="entry name" value="Giardia_VSA"/>
</dbReference>
<dbReference type="VEuPathDB" id="GiardiaDB:DHA2_152429"/>
<dbReference type="PANTHER" id="PTHR23275:SF100">
    <property type="entry name" value="EGF-LIKE DOMAIN-CONTAINING PROTEIN"/>
    <property type="match status" value="1"/>
</dbReference>
<reference evidence="2" key="1">
    <citation type="submission" date="2012-02" db="EMBL/GenBank/DDBJ databases">
        <title>Genome sequencing of Giardia lamblia Genotypes A2 and B isolates (DH and GS) and comparative analysis with the genomes of Genotypes A1 and E (WB and Pig).</title>
        <authorList>
            <person name="Adam R."/>
            <person name="Dahlstrom E."/>
            <person name="Martens C."/>
            <person name="Bruno D."/>
            <person name="Barbian K."/>
            <person name="Porcella S.F."/>
            <person name="Nash T."/>
        </authorList>
    </citation>
    <scope>NUCLEOTIDE SEQUENCE</scope>
    <source>
        <strain evidence="2">GS</strain>
    </source>
</reference>
<dbReference type="Proteomes" id="UP000018040">
    <property type="component" value="Unassembled WGS sequence"/>
</dbReference>
<proteinExistence type="predicted"/>
<dbReference type="Pfam" id="PF03302">
    <property type="entry name" value="VSP"/>
    <property type="match status" value="1"/>
</dbReference>
<organism evidence="1 2">
    <name type="scientific">Giardia intestinalis</name>
    <name type="common">Giardia lamblia</name>
    <dbReference type="NCBI Taxonomy" id="5741"/>
    <lineage>
        <taxon>Eukaryota</taxon>
        <taxon>Metamonada</taxon>
        <taxon>Diplomonadida</taxon>
        <taxon>Hexamitidae</taxon>
        <taxon>Giardiinae</taxon>
        <taxon>Giardia</taxon>
    </lineage>
</organism>
<dbReference type="InterPro" id="IPR006212">
    <property type="entry name" value="Furin_repeat"/>
</dbReference>
<dbReference type="OrthoDB" id="19903at2759"/>
<dbReference type="AlphaFoldDB" id="V6TNY6"/>
<dbReference type="EMBL" id="AHHH01000188">
    <property type="protein sequence ID" value="ESU40668.1"/>
    <property type="molecule type" value="Genomic_DNA"/>
</dbReference>
<dbReference type="InterPro" id="IPR009030">
    <property type="entry name" value="Growth_fac_rcpt_cys_sf"/>
</dbReference>
<accession>V6TNY6</accession>
<sequence length="398" mass="41150">VQGPVSRLVGQIVAASQQWHTHQATQRLHPPLGGCYSVGAVGSGVCREARDGACVRYVEMVRAEAKEKLSAGACEEVSGGGPSTCKTCGAVIGGTKYCSACNVDSNTASAPVDGQCTTENNECPNKANGMCTQCDRESFMFKGGCYTTAKAPGSTMCTQAANGICTSVAAGNNYFIPPNADASHDSVVACNDTTEITLTNKKKYVGVANCLTCTQPADGNADTPTAAKCTACEDGYFVESAACTACHQSCRTCNAAGENSCKSCTADTHFLGATSGQTGKCVSCGTVQSAWSGVANCAKCTKPADQNTPAVCTECAEGYYLRTAADGTTTSCVADCGEGFFAATINSIKKCVRCSDNTNGGIADCGECSLFPYKWNLNYSHRLLCAADRVSIITQRAV</sequence>
<dbReference type="PANTHER" id="PTHR23275">
    <property type="entry name" value="CABRIOLET.-RELATED"/>
    <property type="match status" value="1"/>
</dbReference>
<gene>
    <name evidence="1" type="ORF">GSB_154273</name>
</gene>
<dbReference type="SUPFAM" id="SSF57184">
    <property type="entry name" value="Growth factor receptor domain"/>
    <property type="match status" value="1"/>
</dbReference>
<protein>
    <submittedName>
        <fullName evidence="1">Glycogen phosphorylase</fullName>
    </submittedName>
</protein>
<name>V6TNY6_GIAIN</name>
<dbReference type="InterPro" id="IPR005127">
    <property type="entry name" value="Giardia_VSP"/>
</dbReference>
<dbReference type="VEuPathDB" id="GiardiaDB:QR46_4870"/>
<comment type="caution">
    <text evidence="1">The sequence shown here is derived from an EMBL/GenBank/DDBJ whole genome shotgun (WGS) entry which is preliminary data.</text>
</comment>
<evidence type="ECO:0000313" key="1">
    <source>
        <dbReference type="EMBL" id="ESU40668.1"/>
    </source>
</evidence>
<dbReference type="VEuPathDB" id="GiardiaDB:GL50581_3480"/>
<evidence type="ECO:0000313" key="2">
    <source>
        <dbReference type="Proteomes" id="UP000018040"/>
    </source>
</evidence>
<dbReference type="SMART" id="SM00261">
    <property type="entry name" value="FU"/>
    <property type="match status" value="2"/>
</dbReference>
<reference evidence="1 2" key="2">
    <citation type="journal article" date="2013" name="Genome Biol. Evol.">
        <title>Genome sequencing of Giardia lamblia genotypes A2 and B isolates (DH and GS) and comparative analysis with the genomes of genotypes A1 and E (WB and Pig).</title>
        <authorList>
            <person name="Adam R.D."/>
            <person name="Dahlstrom E.W."/>
            <person name="Martens C.A."/>
            <person name="Bruno D.P."/>
            <person name="Barbian K.D."/>
            <person name="Ricklefs S.M."/>
            <person name="Hernandez M.M."/>
            <person name="Narla N.P."/>
            <person name="Patel R.B."/>
            <person name="Porcella S.F."/>
            <person name="Nash T.E."/>
        </authorList>
    </citation>
    <scope>NUCLEOTIDE SEQUENCE [LARGE SCALE GENOMIC DNA]</scope>
    <source>
        <strain evidence="1 2">GS</strain>
    </source>
</reference>